<keyword evidence="3" id="KW-1185">Reference proteome</keyword>
<evidence type="ECO:0000313" key="2">
    <source>
        <dbReference type="EMBL" id="MPC37097.1"/>
    </source>
</evidence>
<organism evidence="2 3">
    <name type="scientific">Portunus trituberculatus</name>
    <name type="common">Swimming crab</name>
    <name type="synonym">Neptunus trituberculatus</name>
    <dbReference type="NCBI Taxonomy" id="210409"/>
    <lineage>
        <taxon>Eukaryota</taxon>
        <taxon>Metazoa</taxon>
        <taxon>Ecdysozoa</taxon>
        <taxon>Arthropoda</taxon>
        <taxon>Crustacea</taxon>
        <taxon>Multicrustacea</taxon>
        <taxon>Malacostraca</taxon>
        <taxon>Eumalacostraca</taxon>
        <taxon>Eucarida</taxon>
        <taxon>Decapoda</taxon>
        <taxon>Pleocyemata</taxon>
        <taxon>Brachyura</taxon>
        <taxon>Eubrachyura</taxon>
        <taxon>Portunoidea</taxon>
        <taxon>Portunidae</taxon>
        <taxon>Portuninae</taxon>
        <taxon>Portunus</taxon>
    </lineage>
</organism>
<dbReference type="Gene3D" id="2.60.40.10">
    <property type="entry name" value="Immunoglobulins"/>
    <property type="match status" value="1"/>
</dbReference>
<feature type="region of interest" description="Disordered" evidence="1">
    <location>
        <begin position="1"/>
        <end position="24"/>
    </location>
</feature>
<dbReference type="InterPro" id="IPR013783">
    <property type="entry name" value="Ig-like_fold"/>
</dbReference>
<evidence type="ECO:0000313" key="3">
    <source>
        <dbReference type="Proteomes" id="UP000324222"/>
    </source>
</evidence>
<reference evidence="2 3" key="1">
    <citation type="submission" date="2019-05" db="EMBL/GenBank/DDBJ databases">
        <title>Another draft genome of Portunus trituberculatus and its Hox gene families provides insights of decapod evolution.</title>
        <authorList>
            <person name="Jeong J.-H."/>
            <person name="Song I."/>
            <person name="Kim S."/>
            <person name="Choi T."/>
            <person name="Kim D."/>
            <person name="Ryu S."/>
            <person name="Kim W."/>
        </authorList>
    </citation>
    <scope>NUCLEOTIDE SEQUENCE [LARGE SCALE GENOMIC DNA]</scope>
    <source>
        <tissue evidence="2">Muscle</tissue>
    </source>
</reference>
<proteinExistence type="predicted"/>
<dbReference type="InterPro" id="IPR036116">
    <property type="entry name" value="FN3_sf"/>
</dbReference>
<name>A0A5B7EV53_PORTR</name>
<sequence>MPRSTSYLEHGRRTKVAPEGGEYTQPGTPLPTLTLLLVFQSHKVTNLRTYTQYLVSLQVINPEGLGPTSTVAVMTDEGVFQDLATYHITGFNWYVSLKSLVTVTSLRSSPLLFGSFTILYSPTELARWSFVPVPAVNYPVAVHPPPPFPSPAGPGQEYRGAHPVLRSISYARVQQVASRKPISIVVILKVASTI</sequence>
<gene>
    <name evidence="2" type="ORF">E2C01_030571</name>
</gene>
<dbReference type="SUPFAM" id="SSF49265">
    <property type="entry name" value="Fibronectin type III"/>
    <property type="match status" value="1"/>
</dbReference>
<protein>
    <submittedName>
        <fullName evidence="2">Uncharacterized protein</fullName>
    </submittedName>
</protein>
<evidence type="ECO:0000256" key="1">
    <source>
        <dbReference type="SAM" id="MobiDB-lite"/>
    </source>
</evidence>
<comment type="caution">
    <text evidence="2">The sequence shown here is derived from an EMBL/GenBank/DDBJ whole genome shotgun (WGS) entry which is preliminary data.</text>
</comment>
<dbReference type="EMBL" id="VSRR010003688">
    <property type="protein sequence ID" value="MPC37097.1"/>
    <property type="molecule type" value="Genomic_DNA"/>
</dbReference>
<dbReference type="Proteomes" id="UP000324222">
    <property type="component" value="Unassembled WGS sequence"/>
</dbReference>
<dbReference type="AlphaFoldDB" id="A0A5B7EV53"/>
<accession>A0A5B7EV53</accession>